<dbReference type="Pfam" id="PF01569">
    <property type="entry name" value="PAP2"/>
    <property type="match status" value="1"/>
</dbReference>
<evidence type="ECO:0000313" key="4">
    <source>
        <dbReference type="Proteomes" id="UP000016600"/>
    </source>
</evidence>
<feature type="chain" id="PRO_5004631154" evidence="1">
    <location>
        <begin position="22"/>
        <end position="538"/>
    </location>
</feature>
<organism evidence="3 4">
    <name type="scientific">Hoylesella pleuritidis F0068</name>
    <dbReference type="NCBI Taxonomy" id="1081904"/>
    <lineage>
        <taxon>Bacteria</taxon>
        <taxon>Pseudomonadati</taxon>
        <taxon>Bacteroidota</taxon>
        <taxon>Bacteroidia</taxon>
        <taxon>Bacteroidales</taxon>
        <taxon>Prevotellaceae</taxon>
        <taxon>Hoylesella</taxon>
    </lineage>
</organism>
<gene>
    <name evidence="3" type="ORF">HMPREF1218_2080</name>
</gene>
<dbReference type="InterPro" id="IPR036938">
    <property type="entry name" value="PAP2/HPO_sf"/>
</dbReference>
<dbReference type="PANTHER" id="PTHR14969">
    <property type="entry name" value="SPHINGOSINE-1-PHOSPHATE PHOSPHOHYDROLASE"/>
    <property type="match status" value="1"/>
</dbReference>
<comment type="caution">
    <text evidence="3">The sequence shown here is derived from an EMBL/GenBank/DDBJ whole genome shotgun (WGS) entry which is preliminary data.</text>
</comment>
<reference evidence="3 4" key="1">
    <citation type="submission" date="2013-08" db="EMBL/GenBank/DDBJ databases">
        <authorList>
            <person name="Durkin A.S."/>
            <person name="Haft D.R."/>
            <person name="McCorrison J."/>
            <person name="Torralba M."/>
            <person name="Gillis M."/>
            <person name="Haft D.H."/>
            <person name="Methe B."/>
            <person name="Sutton G."/>
            <person name="Nelson K.E."/>
        </authorList>
    </citation>
    <scope>NUCLEOTIDE SEQUENCE [LARGE SCALE GENOMIC DNA]</scope>
    <source>
        <strain evidence="3 4">F0068</strain>
    </source>
</reference>
<accession>U2MHX2</accession>
<dbReference type="CDD" id="cd03394">
    <property type="entry name" value="PAP2_like_5"/>
    <property type="match status" value="1"/>
</dbReference>
<dbReference type="PATRIC" id="fig|1081904.3.peg.1320"/>
<dbReference type="Proteomes" id="UP000016600">
    <property type="component" value="Unassembled WGS sequence"/>
</dbReference>
<evidence type="ECO:0000256" key="1">
    <source>
        <dbReference type="SAM" id="SignalP"/>
    </source>
</evidence>
<dbReference type="Gene3D" id="1.20.144.10">
    <property type="entry name" value="Phosphatidic acid phosphatase type 2/haloperoxidase"/>
    <property type="match status" value="1"/>
</dbReference>
<dbReference type="RefSeq" id="WP_021583963.1">
    <property type="nucleotide sequence ID" value="NZ_AWET01000030.1"/>
</dbReference>
<feature type="domain" description="Phosphatidic acid phosphatase type 2/haloperoxidase" evidence="2">
    <location>
        <begin position="117"/>
        <end position="219"/>
    </location>
</feature>
<evidence type="ECO:0000313" key="3">
    <source>
        <dbReference type="EMBL" id="ERK01260.1"/>
    </source>
</evidence>
<proteinExistence type="predicted"/>
<dbReference type="EMBL" id="AWET01000030">
    <property type="protein sequence ID" value="ERK01260.1"/>
    <property type="molecule type" value="Genomic_DNA"/>
</dbReference>
<feature type="signal peptide" evidence="1">
    <location>
        <begin position="1"/>
        <end position="21"/>
    </location>
</feature>
<protein>
    <submittedName>
        <fullName evidence="3">PAP2 family protein</fullName>
    </submittedName>
</protein>
<dbReference type="InterPro" id="IPR000326">
    <property type="entry name" value="PAP2/HPO"/>
</dbReference>
<keyword evidence="4" id="KW-1185">Reference proteome</keyword>
<dbReference type="SUPFAM" id="SSF48317">
    <property type="entry name" value="Acid phosphatase/Vanadium-dependent haloperoxidase"/>
    <property type="match status" value="1"/>
</dbReference>
<dbReference type="SMART" id="SM00014">
    <property type="entry name" value="acidPPc"/>
    <property type="match status" value="1"/>
</dbReference>
<keyword evidence="1" id="KW-0732">Signal</keyword>
<name>U2MHX2_9BACT</name>
<dbReference type="AlphaFoldDB" id="U2MHX2"/>
<evidence type="ECO:0000259" key="2">
    <source>
        <dbReference type="SMART" id="SM00014"/>
    </source>
</evidence>
<dbReference type="PANTHER" id="PTHR14969:SF13">
    <property type="entry name" value="AT30094P"/>
    <property type="match status" value="1"/>
</dbReference>
<sequence length="538" mass="60372">MARNLLVLFLISLLFPCPCCAWRADSLASALSVDTPIVRQSLLKKAFSDNIPYVGLGLVASGFAVRSQKEDFRELRHYFKPNFHTTWDNYTQYTPFLAAWALKACGVEGRSSWKRMAVSNVLSFGTMALLVNSIKHSTRELRPDGTSRNSFPSGHTATSFVCATILHREYGLTRSPWYSIAGYSVATVTGVCRILNNRHWANDVLVGAGVGIVSTNVGYFLGDLLFKDKGIQRTWRTNMNPDLSKHHSFLSLGVQIGTGPRHLNMAEVYDNYDENMHPYETDDSRGVSHPLGLRLRLGTSSSVKAEGAYFLNRYFGIGGSLRATVIPLTATVDLTKGFRYNLNKNNPGSIGDQRFARFVGVESNHIGMFDYSGGAYFSYPFNNRLRFGTKLLIGRRLTTAYNVDALLDVDVPAMRSFIQSLDPSDKRYFASPEDKEEFLNTMKSWGDGRNMHNNNFLSIKANRAIVYETGLSLTWAYKGGMALMLSMDYDYANPKYVYELNNRWETDTQGIGRYVTDTFKRRTSMHHLSLGLGVVLSL</sequence>